<organism evidence="1 2">
    <name type="scientific">Methylophaga frappieri (strain ATCC BAA-2434 / DSM 25690 / JAM7)</name>
    <dbReference type="NCBI Taxonomy" id="754477"/>
    <lineage>
        <taxon>Bacteria</taxon>
        <taxon>Pseudomonadati</taxon>
        <taxon>Pseudomonadota</taxon>
        <taxon>Gammaproteobacteria</taxon>
        <taxon>Thiotrichales</taxon>
        <taxon>Piscirickettsiaceae</taxon>
        <taxon>Methylophaga</taxon>
    </lineage>
</organism>
<dbReference type="HOGENOM" id="CLU_3272623_0_0_6"/>
<dbReference type="AlphaFoldDB" id="I1YJN3"/>
<reference evidence="1 2" key="1">
    <citation type="journal article" date="2012" name="J. Bacteriol.">
        <title>Complete genome sequences of Methylophaga sp. strain JAM1 and Methylophaga sp. strain JAM7.</title>
        <authorList>
            <person name="Villeneuve C."/>
            <person name="Martineau C."/>
            <person name="Mauffrey F."/>
            <person name="Villemur R."/>
        </authorList>
    </citation>
    <scope>NUCLEOTIDE SEQUENCE [LARGE SCALE GENOMIC DNA]</scope>
    <source>
        <strain evidence="1 2">JAM7</strain>
    </source>
</reference>
<evidence type="ECO:0000313" key="1">
    <source>
        <dbReference type="EMBL" id="AFJ03126.1"/>
    </source>
</evidence>
<dbReference type="KEGG" id="mec:Q7C_1986"/>
<proteinExistence type="predicted"/>
<keyword evidence="2" id="KW-1185">Reference proteome</keyword>
<accession>I1YJN3</accession>
<evidence type="ECO:0000313" key="2">
    <source>
        <dbReference type="Proteomes" id="UP000009145"/>
    </source>
</evidence>
<dbReference type="EMBL" id="CP003380">
    <property type="protein sequence ID" value="AFJ03126.1"/>
    <property type="molecule type" value="Genomic_DNA"/>
</dbReference>
<dbReference type="Proteomes" id="UP000009145">
    <property type="component" value="Chromosome"/>
</dbReference>
<sequence>MLRAIIALRAVMIFPENFRIKANNNRLRLVFKALSCRKRPR</sequence>
<protein>
    <submittedName>
        <fullName evidence="1">Uncharacterized protein</fullName>
    </submittedName>
</protein>
<dbReference type="PATRIC" id="fig|754477.3.peg.1955"/>
<name>I1YJN3_METFJ</name>
<gene>
    <name evidence="1" type="ordered locus">Q7C_1986</name>
</gene>